<dbReference type="SUPFAM" id="SSF51445">
    <property type="entry name" value="(Trans)glycosidases"/>
    <property type="match status" value="1"/>
</dbReference>
<dbReference type="Gene3D" id="3.10.50.10">
    <property type="match status" value="1"/>
</dbReference>
<dbReference type="InterPro" id="IPR029070">
    <property type="entry name" value="Chitinase_insertion_sf"/>
</dbReference>
<dbReference type="AlphaFoldDB" id="A0A1G1WAZ5"/>
<dbReference type="GO" id="GO:0008061">
    <property type="term" value="F:chitin binding"/>
    <property type="evidence" value="ECO:0007669"/>
    <property type="project" value="InterPro"/>
</dbReference>
<organism evidence="4 5">
    <name type="scientific">Candidatus Woykebacteria bacterium RBG_16_39_9b</name>
    <dbReference type="NCBI Taxonomy" id="1802595"/>
    <lineage>
        <taxon>Bacteria</taxon>
        <taxon>Candidatus Woykeibacteriota</taxon>
    </lineage>
</organism>
<proteinExistence type="predicted"/>
<dbReference type="GO" id="GO:0005975">
    <property type="term" value="P:carbohydrate metabolic process"/>
    <property type="evidence" value="ECO:0007669"/>
    <property type="project" value="InterPro"/>
</dbReference>
<feature type="domain" description="GH18" evidence="3">
    <location>
        <begin position="80"/>
        <end position="401"/>
    </location>
</feature>
<dbReference type="Pfam" id="PF00704">
    <property type="entry name" value="Glyco_hydro_18"/>
    <property type="match status" value="1"/>
</dbReference>
<dbReference type="PANTHER" id="PTHR46066:SF2">
    <property type="entry name" value="CHITINASE DOMAIN-CONTAINING PROTEIN 1"/>
    <property type="match status" value="1"/>
</dbReference>
<name>A0A1G1WAZ5_9BACT</name>
<feature type="compositionally biased region" description="Polar residues" evidence="1">
    <location>
        <begin position="41"/>
        <end position="50"/>
    </location>
</feature>
<dbReference type="SMART" id="SM00636">
    <property type="entry name" value="Glyco_18"/>
    <property type="match status" value="1"/>
</dbReference>
<dbReference type="STRING" id="1802595.A2134_01625"/>
<dbReference type="InterPro" id="IPR011583">
    <property type="entry name" value="Chitinase_II/V-like_cat"/>
</dbReference>
<protein>
    <recommendedName>
        <fullName evidence="3">GH18 domain-containing protein</fullName>
    </recommendedName>
</protein>
<gene>
    <name evidence="4" type="ORF">A2134_01625</name>
</gene>
<reference evidence="4 5" key="1">
    <citation type="journal article" date="2016" name="Nat. Commun.">
        <title>Thousands of microbial genomes shed light on interconnected biogeochemical processes in an aquifer system.</title>
        <authorList>
            <person name="Anantharaman K."/>
            <person name="Brown C.T."/>
            <person name="Hug L.A."/>
            <person name="Sharon I."/>
            <person name="Castelle C.J."/>
            <person name="Probst A.J."/>
            <person name="Thomas B.C."/>
            <person name="Singh A."/>
            <person name="Wilkins M.J."/>
            <person name="Karaoz U."/>
            <person name="Brodie E.L."/>
            <person name="Williams K.H."/>
            <person name="Hubbard S.S."/>
            <person name="Banfield J.F."/>
        </authorList>
    </citation>
    <scope>NUCLEOTIDE SEQUENCE [LARGE SCALE GENOMIC DNA]</scope>
</reference>
<keyword evidence="2" id="KW-0472">Membrane</keyword>
<dbReference type="EMBL" id="MHCR01000031">
    <property type="protein sequence ID" value="OGY24845.1"/>
    <property type="molecule type" value="Genomic_DNA"/>
</dbReference>
<dbReference type="Gene3D" id="3.20.20.80">
    <property type="entry name" value="Glycosidases"/>
    <property type="match status" value="1"/>
</dbReference>
<evidence type="ECO:0000313" key="4">
    <source>
        <dbReference type="EMBL" id="OGY24845.1"/>
    </source>
</evidence>
<comment type="caution">
    <text evidence="4">The sequence shown here is derived from an EMBL/GenBank/DDBJ whole genome shotgun (WGS) entry which is preliminary data.</text>
</comment>
<feature type="transmembrane region" description="Helical" evidence="2">
    <location>
        <begin position="6"/>
        <end position="23"/>
    </location>
</feature>
<dbReference type="InterPro" id="IPR017853">
    <property type="entry name" value="GH"/>
</dbReference>
<dbReference type="Proteomes" id="UP000178162">
    <property type="component" value="Unassembled WGS sequence"/>
</dbReference>
<keyword evidence="2" id="KW-1133">Transmembrane helix</keyword>
<evidence type="ECO:0000256" key="1">
    <source>
        <dbReference type="SAM" id="MobiDB-lite"/>
    </source>
</evidence>
<feature type="region of interest" description="Disordered" evidence="1">
    <location>
        <begin position="41"/>
        <end position="71"/>
    </location>
</feature>
<dbReference type="PANTHER" id="PTHR46066">
    <property type="entry name" value="CHITINASE DOMAIN-CONTAINING PROTEIN 1 FAMILY MEMBER"/>
    <property type="match status" value="1"/>
</dbReference>
<dbReference type="PROSITE" id="PS51910">
    <property type="entry name" value="GH18_2"/>
    <property type="match status" value="1"/>
</dbReference>
<sequence length="401" mass="45609">MLIILLIVELFVGFLIGGTYLYLRFKAPITPITPVANVTTHKPINYNPQRPTKKQDNQSNETTNPSSPPSQILYENAQTRKVLGWIPYWDQQAAFSSFKKNADVFDFTSIFWYVLRSNGTIKKYPYAVEDPSIIKFAHSKNVKVLALIANLPAEDEGGNWDSERVDKVIKTSTARQKHIADLVALTKRLGFDGINIDYEALRADQKNNFSLFIKELATALHKNNKLLAVALHPKPEENNPQYSNGSEAQDWKELGKYADQLHLMTYEEHWETSEPGPIASVPWVSLILNYARGVIPSNKLFVGVPMYGYDWSNSGVANGLTYQDVLALIKRYKPKISWDSKSQSNHFTYKAGGTTHNVWYEDNASFKAKLDLFKQLGTTNLAFWRLGHEDTRVWTTLRNSK</sequence>
<accession>A0A1G1WAZ5</accession>
<dbReference type="InterPro" id="IPR001223">
    <property type="entry name" value="Glyco_hydro18_cat"/>
</dbReference>
<evidence type="ECO:0000259" key="3">
    <source>
        <dbReference type="PROSITE" id="PS51910"/>
    </source>
</evidence>
<keyword evidence="2" id="KW-0812">Transmembrane</keyword>
<evidence type="ECO:0000256" key="2">
    <source>
        <dbReference type="SAM" id="Phobius"/>
    </source>
</evidence>
<evidence type="ECO:0000313" key="5">
    <source>
        <dbReference type="Proteomes" id="UP000178162"/>
    </source>
</evidence>